<evidence type="ECO:0000313" key="2">
    <source>
        <dbReference type="EMBL" id="GEP94586.1"/>
    </source>
</evidence>
<sequence length="236" mass="26665">MKRTLPSIFSALLLLQALAASAQSPKKDSLPEVKVAVPAGVRVGLDLTRFAVKAFQPYRTDVTVTLDGRYNDRLYIASELGYNNTSHSDTNYTYKGNGISLTIGANYNLLKKQVPRENFMIYGGMRYGLALFSYEVPEYTIYNDYWGNTKGSYPKTNAMAHWVELTVGIKVEVLKNFYLGWSLHERILINNKLAKRDFPPLVIPGFGKGYKGSAFDMQYTISYLFPIWKVKQAVTL</sequence>
<evidence type="ECO:0000256" key="1">
    <source>
        <dbReference type="SAM" id="SignalP"/>
    </source>
</evidence>
<feature type="chain" id="PRO_5021758084" description="Outer membrane protein beta-barrel domain-containing protein" evidence="1">
    <location>
        <begin position="23"/>
        <end position="236"/>
    </location>
</feature>
<accession>A0A512RFV1</accession>
<evidence type="ECO:0008006" key="4">
    <source>
        <dbReference type="Google" id="ProtNLM"/>
    </source>
</evidence>
<feature type="signal peptide" evidence="1">
    <location>
        <begin position="1"/>
        <end position="22"/>
    </location>
</feature>
<organism evidence="2 3">
    <name type="scientific">Chitinophaga cymbidii</name>
    <dbReference type="NCBI Taxonomy" id="1096750"/>
    <lineage>
        <taxon>Bacteria</taxon>
        <taxon>Pseudomonadati</taxon>
        <taxon>Bacteroidota</taxon>
        <taxon>Chitinophagia</taxon>
        <taxon>Chitinophagales</taxon>
        <taxon>Chitinophagaceae</taxon>
        <taxon>Chitinophaga</taxon>
    </lineage>
</organism>
<protein>
    <recommendedName>
        <fullName evidence="4">Outer membrane protein beta-barrel domain-containing protein</fullName>
    </recommendedName>
</protein>
<dbReference type="EMBL" id="BKAU01000001">
    <property type="protein sequence ID" value="GEP94586.1"/>
    <property type="molecule type" value="Genomic_DNA"/>
</dbReference>
<evidence type="ECO:0000313" key="3">
    <source>
        <dbReference type="Proteomes" id="UP000321436"/>
    </source>
</evidence>
<dbReference type="RefSeq" id="WP_146858119.1">
    <property type="nucleotide sequence ID" value="NZ_BKAU01000001.1"/>
</dbReference>
<dbReference type="InterPro" id="IPR046111">
    <property type="entry name" value="DUF6048"/>
</dbReference>
<dbReference type="AlphaFoldDB" id="A0A512RFV1"/>
<proteinExistence type="predicted"/>
<keyword evidence="3" id="KW-1185">Reference proteome</keyword>
<reference evidence="2 3" key="1">
    <citation type="submission" date="2019-07" db="EMBL/GenBank/DDBJ databases">
        <title>Whole genome shotgun sequence of Chitinophaga cymbidii NBRC 109752.</title>
        <authorList>
            <person name="Hosoyama A."/>
            <person name="Uohara A."/>
            <person name="Ohji S."/>
            <person name="Ichikawa N."/>
        </authorList>
    </citation>
    <scope>NUCLEOTIDE SEQUENCE [LARGE SCALE GENOMIC DNA]</scope>
    <source>
        <strain evidence="2 3">NBRC 109752</strain>
    </source>
</reference>
<gene>
    <name evidence="2" type="ORF">CCY01nite_08460</name>
</gene>
<comment type="caution">
    <text evidence="2">The sequence shown here is derived from an EMBL/GenBank/DDBJ whole genome shotgun (WGS) entry which is preliminary data.</text>
</comment>
<name>A0A512RFV1_9BACT</name>
<dbReference type="OrthoDB" id="1199048at2"/>
<dbReference type="Pfam" id="PF19515">
    <property type="entry name" value="DUF6048"/>
    <property type="match status" value="1"/>
</dbReference>
<keyword evidence="1" id="KW-0732">Signal</keyword>
<dbReference type="Proteomes" id="UP000321436">
    <property type="component" value="Unassembled WGS sequence"/>
</dbReference>